<dbReference type="AlphaFoldDB" id="A0A9W7DND5"/>
<dbReference type="InterPro" id="IPR036691">
    <property type="entry name" value="Endo/exonu/phosph_ase_sf"/>
</dbReference>
<name>A0A9W7DND5_AMBMO</name>
<proteinExistence type="predicted"/>
<keyword evidence="2" id="KW-1185">Reference proteome</keyword>
<evidence type="ECO:0000313" key="1">
    <source>
        <dbReference type="EMBL" id="GMG53670.1"/>
    </source>
</evidence>
<sequence>MTIQTSRSVHFTSFYNRHNDLSSFKNTNPIIYGDFNLHHLDDNRPYQSTIRDDFFDWIDDNNFTIRKHSKFEITQQQSSIQVTGF</sequence>
<dbReference type="Gene3D" id="3.60.10.10">
    <property type="entry name" value="Endonuclease/exonuclease/phosphatase"/>
    <property type="match status" value="1"/>
</dbReference>
<dbReference type="EMBL" id="BSXU01005442">
    <property type="protein sequence ID" value="GMG53670.1"/>
    <property type="molecule type" value="Genomic_DNA"/>
</dbReference>
<evidence type="ECO:0000313" key="2">
    <source>
        <dbReference type="Proteomes" id="UP001165063"/>
    </source>
</evidence>
<dbReference type="SUPFAM" id="SSF56219">
    <property type="entry name" value="DNase I-like"/>
    <property type="match status" value="1"/>
</dbReference>
<dbReference type="Proteomes" id="UP001165063">
    <property type="component" value="Unassembled WGS sequence"/>
</dbReference>
<gene>
    <name evidence="1" type="ORF">Amon01_000742900</name>
</gene>
<organism evidence="1 2">
    <name type="scientific">Ambrosiozyma monospora</name>
    <name type="common">Yeast</name>
    <name type="synonym">Endomycopsis monosporus</name>
    <dbReference type="NCBI Taxonomy" id="43982"/>
    <lineage>
        <taxon>Eukaryota</taxon>
        <taxon>Fungi</taxon>
        <taxon>Dikarya</taxon>
        <taxon>Ascomycota</taxon>
        <taxon>Saccharomycotina</taxon>
        <taxon>Pichiomycetes</taxon>
        <taxon>Pichiales</taxon>
        <taxon>Pichiaceae</taxon>
        <taxon>Ambrosiozyma</taxon>
    </lineage>
</organism>
<reference evidence="1" key="1">
    <citation type="submission" date="2023-04" db="EMBL/GenBank/DDBJ databases">
        <title>Ambrosiozyma monospora NBRC 1965.</title>
        <authorList>
            <person name="Ichikawa N."/>
            <person name="Sato H."/>
            <person name="Tonouchi N."/>
        </authorList>
    </citation>
    <scope>NUCLEOTIDE SEQUENCE</scope>
    <source>
        <strain evidence="1">NBRC 1965</strain>
    </source>
</reference>
<protein>
    <submittedName>
        <fullName evidence="1">Unnamed protein product</fullName>
    </submittedName>
</protein>
<accession>A0A9W7DND5</accession>
<comment type="caution">
    <text evidence="1">The sequence shown here is derived from an EMBL/GenBank/DDBJ whole genome shotgun (WGS) entry which is preliminary data.</text>
</comment>